<evidence type="ECO:0000256" key="2">
    <source>
        <dbReference type="ARBA" id="ARBA00022490"/>
    </source>
</evidence>
<dbReference type="InterPro" id="IPR002915">
    <property type="entry name" value="DeoC/FbaB/LacD_aldolase"/>
</dbReference>
<comment type="similarity">
    <text evidence="1 7">Belongs to the DeoC/FbaB aldolase family. DeoC type 1 subfamily.</text>
</comment>
<dbReference type="GO" id="GO:0005737">
    <property type="term" value="C:cytoplasm"/>
    <property type="evidence" value="ECO:0007669"/>
    <property type="project" value="UniProtKB-SubCell"/>
</dbReference>
<accession>A0A4Z0GP51</accession>
<dbReference type="InterPro" id="IPR028581">
    <property type="entry name" value="DeoC_typeI"/>
</dbReference>
<protein>
    <recommendedName>
        <fullName evidence="7">Deoxyribose-phosphate aldolase</fullName>
        <shortName evidence="7">DERA</shortName>
        <ecNumber evidence="7">4.1.2.4</ecNumber>
    </recommendedName>
    <alternativeName>
        <fullName evidence="7">2-deoxy-D-ribose 5-phosphate aldolase</fullName>
    </alternativeName>
    <alternativeName>
        <fullName evidence="7">Phosphodeoxyriboaldolase</fullName>
        <shortName evidence="7">Deoxyriboaldolase</shortName>
    </alternativeName>
</protein>
<keyword evidence="2 7" id="KW-0963">Cytoplasm</keyword>
<dbReference type="Pfam" id="PF01791">
    <property type="entry name" value="DeoC"/>
    <property type="match status" value="1"/>
</dbReference>
<feature type="active site" description="Proton donor/acceptor" evidence="7">
    <location>
        <position position="90"/>
    </location>
</feature>
<dbReference type="GO" id="GO:0009264">
    <property type="term" value="P:deoxyribonucleotide catabolic process"/>
    <property type="evidence" value="ECO:0007669"/>
    <property type="project" value="UniProtKB-UniRule"/>
</dbReference>
<evidence type="ECO:0000256" key="3">
    <source>
        <dbReference type="ARBA" id="ARBA00023239"/>
    </source>
</evidence>
<dbReference type="UniPathway" id="UPA00002">
    <property type="reaction ID" value="UER00468"/>
</dbReference>
<dbReference type="OrthoDB" id="9778711at2"/>
<evidence type="ECO:0000256" key="7">
    <source>
        <dbReference type="HAMAP-Rule" id="MF_00114"/>
    </source>
</evidence>
<evidence type="ECO:0000256" key="1">
    <source>
        <dbReference type="ARBA" id="ARBA00010936"/>
    </source>
</evidence>
<comment type="subcellular location">
    <subcellularLocation>
        <location evidence="7">Cytoplasm</location>
    </subcellularLocation>
</comment>
<dbReference type="GO" id="GO:0006018">
    <property type="term" value="P:2-deoxyribose 1-phosphate catabolic process"/>
    <property type="evidence" value="ECO:0007669"/>
    <property type="project" value="UniProtKB-UniRule"/>
</dbReference>
<organism evidence="8 9">
    <name type="scientific">Sporolactobacillus shoreae</name>
    <dbReference type="NCBI Taxonomy" id="1465501"/>
    <lineage>
        <taxon>Bacteria</taxon>
        <taxon>Bacillati</taxon>
        <taxon>Bacillota</taxon>
        <taxon>Bacilli</taxon>
        <taxon>Bacillales</taxon>
        <taxon>Sporolactobacillaceae</taxon>
        <taxon>Sporolactobacillus</taxon>
    </lineage>
</organism>
<dbReference type="InterPro" id="IPR011343">
    <property type="entry name" value="DeoC"/>
</dbReference>
<proteinExistence type="inferred from homology"/>
<dbReference type="InterPro" id="IPR013785">
    <property type="entry name" value="Aldolase_TIM"/>
</dbReference>
<evidence type="ECO:0000256" key="4">
    <source>
        <dbReference type="ARBA" id="ARBA00023270"/>
    </source>
</evidence>
<name>A0A4Z0GP51_9BACL</name>
<feature type="active site" description="Proton donor/acceptor" evidence="7">
    <location>
        <position position="182"/>
    </location>
</feature>
<evidence type="ECO:0000313" key="8">
    <source>
        <dbReference type="EMBL" id="TGA98725.1"/>
    </source>
</evidence>
<dbReference type="Gene3D" id="3.20.20.70">
    <property type="entry name" value="Aldolase class I"/>
    <property type="match status" value="1"/>
</dbReference>
<dbReference type="NCBIfam" id="TIGR00126">
    <property type="entry name" value="deoC"/>
    <property type="match status" value="1"/>
</dbReference>
<keyword evidence="3 7" id="KW-0456">Lyase</keyword>
<dbReference type="EC" id="4.1.2.4" evidence="7"/>
<dbReference type="PIRSF" id="PIRSF001357">
    <property type="entry name" value="DeoC"/>
    <property type="match status" value="1"/>
</dbReference>
<comment type="catalytic activity">
    <reaction evidence="5 7">
        <text>2-deoxy-D-ribose 5-phosphate = D-glyceraldehyde 3-phosphate + acetaldehyde</text>
        <dbReference type="Rhea" id="RHEA:12821"/>
        <dbReference type="ChEBI" id="CHEBI:15343"/>
        <dbReference type="ChEBI" id="CHEBI:59776"/>
        <dbReference type="ChEBI" id="CHEBI:62877"/>
        <dbReference type="EC" id="4.1.2.4"/>
    </reaction>
</comment>
<dbReference type="AlphaFoldDB" id="A0A4Z0GP51"/>
<keyword evidence="4 7" id="KW-0704">Schiff base</keyword>
<sequence>MTNLAKYIDHTALKPNAAKEDILKLTDEAKKFGFASVCINPYWVRLAAEQLKDSEVKVCTVIGFPLGANTAAVKAAETRDAIQNGADEVDMVINIGALKSGLEDVVEEDIHAVVGAAEGKALVKVIIEACLLTDEEKVLACQLAVKAGTDYVKTSTGFSTGGATPEDVALMRRTVGADIGVKAAGGIHSKAEAEAMIAAGASRIGASSGVKIIAE</sequence>
<feature type="active site" description="Schiff-base intermediate with acetaldehyde" evidence="7">
    <location>
        <position position="153"/>
    </location>
</feature>
<dbReference type="CDD" id="cd00959">
    <property type="entry name" value="DeoC"/>
    <property type="match status" value="1"/>
</dbReference>
<comment type="function">
    <text evidence="6 7">Catalyzes a reversible aldol reaction between acetaldehyde and D-glyceraldehyde 3-phosphate to generate 2-deoxy-D-ribose 5-phosphate.</text>
</comment>
<dbReference type="SMART" id="SM01133">
    <property type="entry name" value="DeoC"/>
    <property type="match status" value="1"/>
</dbReference>
<dbReference type="GO" id="GO:0016052">
    <property type="term" value="P:carbohydrate catabolic process"/>
    <property type="evidence" value="ECO:0007669"/>
    <property type="project" value="TreeGrafter"/>
</dbReference>
<dbReference type="FunFam" id="3.20.20.70:FF:000044">
    <property type="entry name" value="Deoxyribose-phosphate aldolase"/>
    <property type="match status" value="1"/>
</dbReference>
<evidence type="ECO:0000256" key="5">
    <source>
        <dbReference type="ARBA" id="ARBA00048791"/>
    </source>
</evidence>
<dbReference type="EMBL" id="SRJD01000006">
    <property type="protein sequence ID" value="TGA98725.1"/>
    <property type="molecule type" value="Genomic_DNA"/>
</dbReference>
<gene>
    <name evidence="7 8" type="primary">deoC</name>
    <name evidence="8" type="ORF">E4665_07675</name>
</gene>
<comment type="caution">
    <text evidence="8">The sequence shown here is derived from an EMBL/GenBank/DDBJ whole genome shotgun (WGS) entry which is preliminary data.</text>
</comment>
<reference evidence="8 9" key="1">
    <citation type="journal article" date="2015" name="Int. J. Syst. Evol. Microbiol.">
        <title>Sporolactobacillus shoreae sp. nov. and Sporolactobacillus spathodeae sp. nov., two spore-forming lactic acid bacteria isolated from tree barks in Thailand.</title>
        <authorList>
            <person name="Thamacharoensuk T."/>
            <person name="Kitahara M."/>
            <person name="Ohkuma M."/>
            <person name="Thongchul N."/>
            <person name="Tanasupawat S."/>
        </authorList>
    </citation>
    <scope>NUCLEOTIDE SEQUENCE [LARGE SCALE GENOMIC DNA]</scope>
    <source>
        <strain evidence="8 9">BK92</strain>
    </source>
</reference>
<dbReference type="PANTHER" id="PTHR10889:SF1">
    <property type="entry name" value="DEOXYRIBOSE-PHOSPHATE ALDOLASE"/>
    <property type="match status" value="1"/>
</dbReference>
<dbReference type="Proteomes" id="UP000298347">
    <property type="component" value="Unassembled WGS sequence"/>
</dbReference>
<dbReference type="RefSeq" id="WP_135348202.1">
    <property type="nucleotide sequence ID" value="NZ_SRJD01000006.1"/>
</dbReference>
<comment type="pathway">
    <text evidence="7">Carbohydrate degradation; 2-deoxy-D-ribose 1-phosphate degradation; D-glyceraldehyde 3-phosphate and acetaldehyde from 2-deoxy-alpha-D-ribose 1-phosphate: step 2/2.</text>
</comment>
<dbReference type="SUPFAM" id="SSF51569">
    <property type="entry name" value="Aldolase"/>
    <property type="match status" value="1"/>
</dbReference>
<dbReference type="PANTHER" id="PTHR10889">
    <property type="entry name" value="DEOXYRIBOSE-PHOSPHATE ALDOLASE"/>
    <property type="match status" value="1"/>
</dbReference>
<dbReference type="GO" id="GO:0004139">
    <property type="term" value="F:deoxyribose-phosphate aldolase activity"/>
    <property type="evidence" value="ECO:0007669"/>
    <property type="project" value="UniProtKB-UniRule"/>
</dbReference>
<evidence type="ECO:0000256" key="6">
    <source>
        <dbReference type="ARBA" id="ARBA00056337"/>
    </source>
</evidence>
<evidence type="ECO:0000313" key="9">
    <source>
        <dbReference type="Proteomes" id="UP000298347"/>
    </source>
</evidence>
<dbReference type="HAMAP" id="MF_00114">
    <property type="entry name" value="DeoC_type1"/>
    <property type="match status" value="1"/>
</dbReference>
<keyword evidence="9" id="KW-1185">Reference proteome</keyword>